<keyword evidence="3" id="KW-0175">Coiled coil</keyword>
<dbReference type="InterPro" id="IPR003798">
    <property type="entry name" value="DNA_recombination_RmuC"/>
</dbReference>
<proteinExistence type="inferred from homology"/>
<reference evidence="7" key="1">
    <citation type="submission" date="2016-10" db="EMBL/GenBank/DDBJ databases">
        <authorList>
            <person name="Varghese N."/>
            <person name="Submissions S."/>
        </authorList>
    </citation>
    <scope>NUCLEOTIDE SEQUENCE [LARGE SCALE GENOMIC DNA]</scope>
    <source>
        <strain evidence="7">DSM 25157</strain>
    </source>
</reference>
<sequence>MTTDTLVLLAALALVLALLVLLLLRRPRVDLPPEWLARLQALEQTALATQIAVAKNDGALDGMGQQLRGFTQTTQTTLETLRHAVDERLAQAVSESRNSRTELLAAFGVFEGRLEQRLAAFDAALSQRQTALDVALGQRFDALQQAVAGRLEESSKALLAHLAQGQADAATARTELSATLVGFRTELTTTTAALAFESVKSREAMSEGAALFEKRIQERFEALTAATRLTLDSLKTDIQAQLGTMSNALKDQLEGNSYQIKNQFSVLQDAVSQQLAGLVQGSQHNAEQLRTALNERLGAIQADNATKLEEMRRTVDEKLHATLEQRLGESFKLVSDRLEQVHKGLGEMQTLAGSVGDLKRVMTNVKSRGTWGEMQLGAIIDNVLTPEQFARNVKTVPGSDELVEFAIRLPGKSDEHPVWLPIDSKYPVEQYQRLLDAQDAADKAAILSAGNAFETSIKLEAKKIFAKYVSPPHTTDFAVLYLPTEGLFAEVMRRPGLVEAVQNDCRVMITGPANLAAMLNSLQMGFKTLAIEKRSSEVWSLLGMVKTEFAKFGDVVEATKKSIDAAAKKFDEVGVRTRAIQRKLRDVQDLPAPDPAMPLAGASTSALPGLDPEDDPL</sequence>
<dbReference type="GeneID" id="34232742"/>
<feature type="region of interest" description="Disordered" evidence="5">
    <location>
        <begin position="585"/>
        <end position="617"/>
    </location>
</feature>
<accession>A0A1H4A2W9</accession>
<dbReference type="Gene3D" id="1.20.120.20">
    <property type="entry name" value="Apolipoprotein"/>
    <property type="match status" value="1"/>
</dbReference>
<evidence type="ECO:0000256" key="2">
    <source>
        <dbReference type="ARBA" id="ARBA00009840"/>
    </source>
</evidence>
<dbReference type="PANTHER" id="PTHR30563">
    <property type="entry name" value="DNA RECOMBINATION PROTEIN RMUC"/>
    <property type="match status" value="1"/>
</dbReference>
<evidence type="ECO:0000256" key="3">
    <source>
        <dbReference type="ARBA" id="ARBA00023054"/>
    </source>
</evidence>
<dbReference type="Pfam" id="PF02646">
    <property type="entry name" value="RmuC"/>
    <property type="match status" value="1"/>
</dbReference>
<evidence type="ECO:0000256" key="5">
    <source>
        <dbReference type="SAM" id="MobiDB-lite"/>
    </source>
</evidence>
<dbReference type="STRING" id="592050.SAMN05421875_10959"/>
<keyword evidence="7" id="KW-1185">Reference proteome</keyword>
<evidence type="ECO:0000256" key="1">
    <source>
        <dbReference type="ARBA" id="ARBA00003416"/>
    </source>
</evidence>
<evidence type="ECO:0000313" key="7">
    <source>
        <dbReference type="Proteomes" id="UP000199002"/>
    </source>
</evidence>
<dbReference type="PANTHER" id="PTHR30563:SF0">
    <property type="entry name" value="DNA RECOMBINATION PROTEIN RMUC"/>
    <property type="match status" value="1"/>
</dbReference>
<dbReference type="EMBL" id="FNQJ01000009">
    <property type="protein sequence ID" value="SEA30148.1"/>
    <property type="molecule type" value="Genomic_DNA"/>
</dbReference>
<dbReference type="GO" id="GO:0006310">
    <property type="term" value="P:DNA recombination"/>
    <property type="evidence" value="ECO:0007669"/>
    <property type="project" value="UniProtKB-KW"/>
</dbReference>
<dbReference type="RefSeq" id="WP_092697933.1">
    <property type="nucleotide sequence ID" value="NZ_CAXIQW010000049.1"/>
</dbReference>
<dbReference type="AlphaFoldDB" id="A0A1H4A2W9"/>
<organism evidence="6 7">
    <name type="scientific">Acidovorax soli</name>
    <dbReference type="NCBI Taxonomy" id="592050"/>
    <lineage>
        <taxon>Bacteria</taxon>
        <taxon>Pseudomonadati</taxon>
        <taxon>Pseudomonadota</taxon>
        <taxon>Betaproteobacteria</taxon>
        <taxon>Burkholderiales</taxon>
        <taxon>Comamonadaceae</taxon>
        <taxon>Acidovorax</taxon>
    </lineage>
</organism>
<comment type="function">
    <text evidence="1">Involved in DNA recombination.</text>
</comment>
<protein>
    <submittedName>
        <fullName evidence="6">DNA recombination protein RmuC</fullName>
    </submittedName>
</protein>
<keyword evidence="4" id="KW-0233">DNA recombination</keyword>
<comment type="similarity">
    <text evidence="2">Belongs to the RmuC family.</text>
</comment>
<evidence type="ECO:0000256" key="4">
    <source>
        <dbReference type="ARBA" id="ARBA00023172"/>
    </source>
</evidence>
<evidence type="ECO:0000313" key="6">
    <source>
        <dbReference type="EMBL" id="SEA30148.1"/>
    </source>
</evidence>
<name>A0A1H4A2W9_9BURK</name>
<dbReference type="SUPFAM" id="SSF58113">
    <property type="entry name" value="Apolipoprotein A-I"/>
    <property type="match status" value="1"/>
</dbReference>
<gene>
    <name evidence="6" type="ORF">SAMN05421875_10959</name>
</gene>
<dbReference type="Proteomes" id="UP000199002">
    <property type="component" value="Unassembled WGS sequence"/>
</dbReference>